<dbReference type="Gene3D" id="2.60.40.10">
    <property type="entry name" value="Immunoglobulins"/>
    <property type="match status" value="1"/>
</dbReference>
<evidence type="ECO:0000256" key="6">
    <source>
        <dbReference type="ARBA" id="ARBA00022676"/>
    </source>
</evidence>
<evidence type="ECO:0000256" key="1">
    <source>
        <dbReference type="ARBA" id="ARBA00000826"/>
    </source>
</evidence>
<dbReference type="GO" id="GO:0004553">
    <property type="term" value="F:hydrolase activity, hydrolyzing O-glycosyl compounds"/>
    <property type="evidence" value="ECO:0007669"/>
    <property type="project" value="InterPro"/>
</dbReference>
<comment type="subunit">
    <text evidence="10">Monomer.</text>
</comment>
<dbReference type="CDD" id="cd11322">
    <property type="entry name" value="AmyAc_Glg_BE"/>
    <property type="match status" value="1"/>
</dbReference>
<dbReference type="NCBIfam" id="NF003811">
    <property type="entry name" value="PRK05402.1"/>
    <property type="match status" value="1"/>
</dbReference>
<dbReference type="Pfam" id="PF02806">
    <property type="entry name" value="Alpha-amylase_C"/>
    <property type="match status" value="1"/>
</dbReference>
<dbReference type="InterPro" id="IPR054169">
    <property type="entry name" value="GlgB_N"/>
</dbReference>
<dbReference type="SUPFAM" id="SSF51445">
    <property type="entry name" value="(Trans)glycosidases"/>
    <property type="match status" value="1"/>
</dbReference>
<dbReference type="NCBIfam" id="TIGR01515">
    <property type="entry name" value="branching_enzym"/>
    <property type="match status" value="1"/>
</dbReference>
<dbReference type="InterPro" id="IPR017853">
    <property type="entry name" value="GH"/>
</dbReference>
<dbReference type="RefSeq" id="WP_092478036.1">
    <property type="nucleotide sequence ID" value="NZ_FOHN01000013.1"/>
</dbReference>
<comment type="function">
    <text evidence="2 10">Catalyzes the formation of the alpha-1,6-glucosidic linkages in glycogen by scission of a 1,4-alpha-linked oligosaccharide from growing alpha-1,4-glucan chains and the subsequent attachment of the oligosaccharide to the alpha-1,6 position.</text>
</comment>
<comment type="similarity">
    <text evidence="4 10">Belongs to the glycosyl hydrolase 13 family. GlgB subfamily.</text>
</comment>
<evidence type="ECO:0000256" key="9">
    <source>
        <dbReference type="ARBA" id="ARBA00023277"/>
    </source>
</evidence>
<dbReference type="CDD" id="cd02855">
    <property type="entry name" value="E_set_GBE_prok_N"/>
    <property type="match status" value="1"/>
</dbReference>
<dbReference type="PIRSF" id="PIRSF000463">
    <property type="entry name" value="GlgB"/>
    <property type="match status" value="1"/>
</dbReference>
<dbReference type="PANTHER" id="PTHR43651:SF3">
    <property type="entry name" value="1,4-ALPHA-GLUCAN-BRANCHING ENZYME"/>
    <property type="match status" value="1"/>
</dbReference>
<evidence type="ECO:0000256" key="3">
    <source>
        <dbReference type="ARBA" id="ARBA00004964"/>
    </source>
</evidence>
<dbReference type="PANTHER" id="PTHR43651">
    <property type="entry name" value="1,4-ALPHA-GLUCAN-BRANCHING ENZYME"/>
    <property type="match status" value="1"/>
</dbReference>
<dbReference type="OrthoDB" id="9800174at2"/>
<dbReference type="InterPro" id="IPR044143">
    <property type="entry name" value="GlgB_N_E_set_prok"/>
</dbReference>
<dbReference type="Pfam" id="PF00128">
    <property type="entry name" value="Alpha-amylase"/>
    <property type="match status" value="1"/>
</dbReference>
<dbReference type="InterPro" id="IPR013783">
    <property type="entry name" value="Ig-like_fold"/>
</dbReference>
<dbReference type="Gene3D" id="2.60.40.1180">
    <property type="entry name" value="Golgi alpha-mannosidase II"/>
    <property type="match status" value="1"/>
</dbReference>
<dbReference type="FunFam" id="3.20.20.80:FF:000003">
    <property type="entry name" value="1,4-alpha-glucan branching enzyme GlgB"/>
    <property type="match status" value="1"/>
</dbReference>
<sequence length="748" mass="86958">MQEVLRNWINEVQYKELIEGVNNCPHKLLGMHQIEGGKGIIVYRPQAWSVEVIHEESGFREELQRIDDNGVFGRYFDKLEFDTYTLAVRYGEDDVVYTNDPYNFEPVIGEMDRYLFGEGNHYEIYKKLGAHPMIIDGVSGTYFAVWAPNARAVSVVGNFNMWDSRLHPMRILGVSGIYELFIPGVGEDAVYKYFIRTRDGKELFKSDPYGNYAEVRPDNASKVTDLENYNWRDKQWEERKAKLKRRDRMDSPITIYEVHPGSWKKHQDGTEDGFYTYRELAEELGDYLLEMKYTHVELMGIAEHPFDGSWGYQVVGYYAPTSRYGTPQDFMYFVDYMHQRGIGVILDWVPAHFPKDAHGLGRFDGEPLYEHPDKRRGEHPHWGTYIFNYGKKEVENFLIGNAIFWIKEFHIDGLRVDAVASMLYLDYGKSDGEWLPNEKGGNENTEAIQFMQHLNRVIEERHPSALIIAEESTAWAGVTAPVGMDGLGFLFKWNMGWMNDFLEYMKLDPYFRKFNQNMLTFSFAYAGSENFIEVLSHDEVVHGKGSMINKMPGTIEEKFANLRAAYGLMYAHPGKKLLFMGQEIAQSREWSEKRELDWFELQNEKNRKLQAYVKKLNEVYQMYPAFYSNDYHENGFEWVDGSDCENSVISFIRKGKNTQDQILVVCSFTPIIREKYLVGVPALTSYKEIINSDAIEFGGCGKINRNPIKSKKIPCQGKPFSIELTLPPLSVMMFKFSTRKKKKRDQKK</sequence>
<evidence type="ECO:0000313" key="14">
    <source>
        <dbReference type="Proteomes" id="UP000199800"/>
    </source>
</evidence>
<dbReference type="GO" id="GO:0003844">
    <property type="term" value="F:1,4-alpha-glucan branching enzyme activity"/>
    <property type="evidence" value="ECO:0007669"/>
    <property type="project" value="UniProtKB-UniRule"/>
</dbReference>
<reference evidence="13 14" key="1">
    <citation type="submission" date="2016-10" db="EMBL/GenBank/DDBJ databases">
        <authorList>
            <person name="de Groot N.N."/>
        </authorList>
    </citation>
    <scope>NUCLEOTIDE SEQUENCE [LARGE SCALE GENOMIC DNA]</scope>
    <source>
        <strain evidence="13 14">DSM 1801</strain>
    </source>
</reference>
<comment type="catalytic activity">
    <reaction evidence="1 10">
        <text>Transfers a segment of a (1-&gt;4)-alpha-D-glucan chain to a primary hydroxy group in a similar glucan chain.</text>
        <dbReference type="EC" id="2.4.1.18"/>
    </reaction>
</comment>
<dbReference type="AlphaFoldDB" id="A0A1I0D874"/>
<dbReference type="FunFam" id="2.60.40.1180:FF:000002">
    <property type="entry name" value="1,4-alpha-glucan branching enzyme GlgB"/>
    <property type="match status" value="1"/>
</dbReference>
<dbReference type="GO" id="GO:0043169">
    <property type="term" value="F:cation binding"/>
    <property type="evidence" value="ECO:0007669"/>
    <property type="project" value="InterPro"/>
</dbReference>
<evidence type="ECO:0000259" key="12">
    <source>
        <dbReference type="SMART" id="SM00642"/>
    </source>
</evidence>
<protein>
    <recommendedName>
        <fullName evidence="10">1,4-alpha-glucan branching enzyme GlgB</fullName>
        <ecNumber evidence="10">2.4.1.18</ecNumber>
    </recommendedName>
    <alternativeName>
        <fullName evidence="10">1,4-alpha-D-glucan:1,4-alpha-D-glucan 6-glucosyl-transferase</fullName>
    </alternativeName>
    <alternativeName>
        <fullName evidence="10">Alpha-(1-&gt;4)-glucan branching enzyme</fullName>
    </alternativeName>
    <alternativeName>
        <fullName evidence="10">Glycogen branching enzyme</fullName>
        <shortName evidence="10">BE</shortName>
    </alternativeName>
</protein>
<keyword evidence="7 10" id="KW-0808">Transferase</keyword>
<dbReference type="InterPro" id="IPR013780">
    <property type="entry name" value="Glyco_hydro_b"/>
</dbReference>
<accession>A0A1I0D874</accession>
<evidence type="ECO:0000256" key="5">
    <source>
        <dbReference type="ARBA" id="ARBA00022600"/>
    </source>
</evidence>
<keyword evidence="9 10" id="KW-0119">Carbohydrate metabolism</keyword>
<dbReference type="NCBIfam" id="NF008967">
    <property type="entry name" value="PRK12313.1"/>
    <property type="match status" value="1"/>
</dbReference>
<keyword evidence="6 10" id="KW-0328">Glycosyltransferase</keyword>
<dbReference type="GO" id="GO:0005978">
    <property type="term" value="P:glycogen biosynthetic process"/>
    <property type="evidence" value="ECO:0007669"/>
    <property type="project" value="UniProtKB-UniRule"/>
</dbReference>
<evidence type="ECO:0000256" key="10">
    <source>
        <dbReference type="HAMAP-Rule" id="MF_00685"/>
    </source>
</evidence>
<feature type="active site" description="Nucleophile" evidence="10 11">
    <location>
        <position position="417"/>
    </location>
</feature>
<dbReference type="SUPFAM" id="SSF51011">
    <property type="entry name" value="Glycosyl hydrolase domain"/>
    <property type="match status" value="1"/>
</dbReference>
<keyword evidence="14" id="KW-1185">Reference proteome</keyword>
<evidence type="ECO:0000256" key="2">
    <source>
        <dbReference type="ARBA" id="ARBA00002953"/>
    </source>
</evidence>
<keyword evidence="8 10" id="KW-0320">Glycogen biosynthesis</keyword>
<dbReference type="EC" id="2.4.1.18" evidence="10"/>
<dbReference type="HAMAP" id="MF_00685">
    <property type="entry name" value="GlgB"/>
    <property type="match status" value="1"/>
</dbReference>
<comment type="pathway">
    <text evidence="3 10">Glycan biosynthesis; glycogen biosynthesis.</text>
</comment>
<dbReference type="STRING" id="29364.SAMN04487772_11354"/>
<dbReference type="FunFam" id="2.60.40.10:FF:000169">
    <property type="entry name" value="1,4-alpha-glucan branching enzyme GlgB"/>
    <property type="match status" value="1"/>
</dbReference>
<dbReference type="Pfam" id="PF02922">
    <property type="entry name" value="CBM_48"/>
    <property type="match status" value="1"/>
</dbReference>
<gene>
    <name evidence="10" type="primary">glgB</name>
    <name evidence="13" type="ORF">SAMN04487772_11354</name>
</gene>
<dbReference type="EMBL" id="FOHN01000013">
    <property type="protein sequence ID" value="SET28456.1"/>
    <property type="molecule type" value="Genomic_DNA"/>
</dbReference>
<evidence type="ECO:0000256" key="11">
    <source>
        <dbReference type="PIRSR" id="PIRSR000463-1"/>
    </source>
</evidence>
<dbReference type="SUPFAM" id="SSF81296">
    <property type="entry name" value="E set domains"/>
    <property type="match status" value="2"/>
</dbReference>
<dbReference type="InterPro" id="IPR014756">
    <property type="entry name" value="Ig_E-set"/>
</dbReference>
<evidence type="ECO:0000256" key="7">
    <source>
        <dbReference type="ARBA" id="ARBA00022679"/>
    </source>
</evidence>
<dbReference type="Pfam" id="PF22019">
    <property type="entry name" value="GlgB_N"/>
    <property type="match status" value="1"/>
</dbReference>
<dbReference type="InterPro" id="IPR006407">
    <property type="entry name" value="GlgB"/>
</dbReference>
<dbReference type="Proteomes" id="UP000199800">
    <property type="component" value="Unassembled WGS sequence"/>
</dbReference>
<evidence type="ECO:0000256" key="8">
    <source>
        <dbReference type="ARBA" id="ARBA00023056"/>
    </source>
</evidence>
<evidence type="ECO:0000256" key="4">
    <source>
        <dbReference type="ARBA" id="ARBA00009000"/>
    </source>
</evidence>
<feature type="active site" description="Proton donor" evidence="10 11">
    <location>
        <position position="470"/>
    </location>
</feature>
<keyword evidence="5 10" id="KW-0321">Glycogen metabolism</keyword>
<dbReference type="InterPro" id="IPR006048">
    <property type="entry name" value="A-amylase/branching_C"/>
</dbReference>
<evidence type="ECO:0000313" key="13">
    <source>
        <dbReference type="EMBL" id="SET28456.1"/>
    </source>
</evidence>
<dbReference type="InterPro" id="IPR006047">
    <property type="entry name" value="GH13_cat_dom"/>
</dbReference>
<dbReference type="GO" id="GO:0005829">
    <property type="term" value="C:cytosol"/>
    <property type="evidence" value="ECO:0007669"/>
    <property type="project" value="TreeGrafter"/>
</dbReference>
<dbReference type="SMART" id="SM00642">
    <property type="entry name" value="Aamy"/>
    <property type="match status" value="1"/>
</dbReference>
<name>A0A1I0D874_9FIRM</name>
<dbReference type="UniPathway" id="UPA00164"/>
<dbReference type="InterPro" id="IPR037439">
    <property type="entry name" value="Branching_enzy"/>
</dbReference>
<dbReference type="InterPro" id="IPR004193">
    <property type="entry name" value="Glyco_hydro_13_N"/>
</dbReference>
<dbReference type="Gene3D" id="3.20.20.80">
    <property type="entry name" value="Glycosidases"/>
    <property type="match status" value="1"/>
</dbReference>
<organism evidence="13 14">
    <name type="scientific">[Clostridium] polysaccharolyticum</name>
    <dbReference type="NCBI Taxonomy" id="29364"/>
    <lineage>
        <taxon>Bacteria</taxon>
        <taxon>Bacillati</taxon>
        <taxon>Bacillota</taxon>
        <taxon>Clostridia</taxon>
        <taxon>Lachnospirales</taxon>
        <taxon>Lachnospiraceae</taxon>
    </lineage>
</organism>
<proteinExistence type="inferred from homology"/>
<feature type="domain" description="Glycosyl hydrolase family 13 catalytic" evidence="12">
    <location>
        <begin position="257"/>
        <end position="620"/>
    </location>
</feature>